<sequence>MMIVLLFAFQYAHALTVNTALFAPARSHHGLQCNSPPQTTPPPKAFELRVRQQTALATCGFIDGDGDKAVTCQSSLYCATTSTFVGCCPMSNCRDIFTTCYDLLGSNCDESCQNNPQNLVCPVTLPYCARYNYEGGSVGLGCAASRGYTSTVLLTTKPPLSALTTSSSTSSPTSSTTPTSSTPASTPSSGGLSTGATAGIAVGATLGVVALAVLAWFFYRRSKKSKPSSGGEKGEASVSKTDNRMSTLSEMGVDSKSERPQYSPLPQSPPHYSQQFSNEAVEMPDTARPLSTSYAPTELSSSRN</sequence>
<evidence type="ECO:0000313" key="2">
    <source>
        <dbReference type="Proteomes" id="UP001172386"/>
    </source>
</evidence>
<dbReference type="EMBL" id="JAPDRQ010000290">
    <property type="protein sequence ID" value="KAJ9650990.1"/>
    <property type="molecule type" value="Genomic_DNA"/>
</dbReference>
<gene>
    <name evidence="1" type="ORF">H2198_009705</name>
</gene>
<keyword evidence="2" id="KW-1185">Reference proteome</keyword>
<organism evidence="1 2">
    <name type="scientific">Neophaeococcomyces mojaviensis</name>
    <dbReference type="NCBI Taxonomy" id="3383035"/>
    <lineage>
        <taxon>Eukaryota</taxon>
        <taxon>Fungi</taxon>
        <taxon>Dikarya</taxon>
        <taxon>Ascomycota</taxon>
        <taxon>Pezizomycotina</taxon>
        <taxon>Eurotiomycetes</taxon>
        <taxon>Chaetothyriomycetidae</taxon>
        <taxon>Chaetothyriales</taxon>
        <taxon>Chaetothyriales incertae sedis</taxon>
        <taxon>Neophaeococcomyces</taxon>
    </lineage>
</organism>
<name>A0ACC2ZTL2_9EURO</name>
<comment type="caution">
    <text evidence="1">The sequence shown here is derived from an EMBL/GenBank/DDBJ whole genome shotgun (WGS) entry which is preliminary data.</text>
</comment>
<evidence type="ECO:0000313" key="1">
    <source>
        <dbReference type="EMBL" id="KAJ9650990.1"/>
    </source>
</evidence>
<reference evidence="1" key="1">
    <citation type="submission" date="2022-10" db="EMBL/GenBank/DDBJ databases">
        <title>Culturing micro-colonial fungi from biological soil crusts in the Mojave desert and describing Neophaeococcomyces mojavensis, and introducing the new genera and species Taxawa tesnikishii.</title>
        <authorList>
            <person name="Kurbessoian T."/>
            <person name="Stajich J.E."/>
        </authorList>
    </citation>
    <scope>NUCLEOTIDE SEQUENCE</scope>
    <source>
        <strain evidence="1">JES_112</strain>
    </source>
</reference>
<accession>A0ACC2ZTL2</accession>
<protein>
    <submittedName>
        <fullName evidence="1">Uncharacterized protein</fullName>
    </submittedName>
</protein>
<proteinExistence type="predicted"/>
<dbReference type="Proteomes" id="UP001172386">
    <property type="component" value="Unassembled WGS sequence"/>
</dbReference>